<evidence type="ECO:0000256" key="1">
    <source>
        <dbReference type="SAM" id="MobiDB-lite"/>
    </source>
</evidence>
<accession>A0A516Q1B3</accession>
<dbReference type="PANTHER" id="PTHR36452:SF1">
    <property type="entry name" value="DUF2461 DOMAIN-CONTAINING PROTEIN"/>
    <property type="match status" value="1"/>
</dbReference>
<feature type="region of interest" description="Disordered" evidence="1">
    <location>
        <begin position="1"/>
        <end position="48"/>
    </location>
</feature>
<reference evidence="2 3" key="1">
    <citation type="submission" date="2019-07" db="EMBL/GenBank/DDBJ databases">
        <title>Microlunatus dokdonensis sp. nov. isolated from the rhizospheric soil of the wild plant Elymus tsukushiensis.</title>
        <authorList>
            <person name="Ghim S.-Y."/>
            <person name="Hwang Y.-J."/>
            <person name="Son J.-S."/>
            <person name="Shin J.-H."/>
        </authorList>
    </citation>
    <scope>NUCLEOTIDE SEQUENCE [LARGE SCALE GENOMIC DNA]</scope>
    <source>
        <strain evidence="2 3">KUDC0627</strain>
    </source>
</reference>
<dbReference type="PANTHER" id="PTHR36452">
    <property type="entry name" value="CHROMOSOME 12, WHOLE GENOME SHOTGUN SEQUENCE"/>
    <property type="match status" value="1"/>
</dbReference>
<dbReference type="OrthoDB" id="9794241at2"/>
<evidence type="ECO:0000313" key="2">
    <source>
        <dbReference type="EMBL" id="QDP97188.1"/>
    </source>
</evidence>
<dbReference type="Proteomes" id="UP000319263">
    <property type="component" value="Chromosome"/>
</dbReference>
<dbReference type="Pfam" id="PF09365">
    <property type="entry name" value="DUF2461"/>
    <property type="match status" value="1"/>
</dbReference>
<organism evidence="2 3">
    <name type="scientific">Microlunatus elymi</name>
    <dbReference type="NCBI Taxonomy" id="2596828"/>
    <lineage>
        <taxon>Bacteria</taxon>
        <taxon>Bacillati</taxon>
        <taxon>Actinomycetota</taxon>
        <taxon>Actinomycetes</taxon>
        <taxon>Propionibacteriales</taxon>
        <taxon>Propionibacteriaceae</taxon>
        <taxon>Microlunatus</taxon>
    </lineage>
</organism>
<dbReference type="AlphaFoldDB" id="A0A516Q1B3"/>
<dbReference type="KEGG" id="mik:FOE78_15765"/>
<proteinExistence type="predicted"/>
<dbReference type="EMBL" id="CP041692">
    <property type="protein sequence ID" value="QDP97188.1"/>
    <property type="molecule type" value="Genomic_DNA"/>
</dbReference>
<gene>
    <name evidence="2" type="ORF">FOE78_15765</name>
</gene>
<keyword evidence="3" id="KW-1185">Reference proteome</keyword>
<sequence length="265" mass="29620">MPAEQPALATTVGAASLRGGPGKSAYFEPTRRRGSRSQPAPRRLGSPVSNFAGFTTEALDFYDDLEVDNSKAFWDAHKQVYQDHVRGPMEALLAGLEREFGPAKIFRPYRDVRFAKDKTPYKTHQGAFVATAEATGWYVELSARGVMVAGGFYHAGPDALARFRRAVADDVRGPELERLLAKLSRSHWETGGDRLKTAPRGFDLDHPRIELLRHRSLTVHKSYGFEPIIHSAELATKIKRDWRQVRPLVEWVSGQVSGTTVHLTR</sequence>
<evidence type="ECO:0000313" key="3">
    <source>
        <dbReference type="Proteomes" id="UP000319263"/>
    </source>
</evidence>
<protein>
    <submittedName>
        <fullName evidence="2">DUF2461 domain-containing protein</fullName>
    </submittedName>
</protein>
<dbReference type="InterPro" id="IPR012808">
    <property type="entry name" value="CHP02453"/>
</dbReference>
<dbReference type="NCBIfam" id="TIGR02453">
    <property type="entry name" value="TIGR02453 family protein"/>
    <property type="match status" value="1"/>
</dbReference>
<name>A0A516Q1B3_9ACTN</name>